<dbReference type="Proteomes" id="UP000294558">
    <property type="component" value="Unassembled WGS sequence"/>
</dbReference>
<accession>A0A4R7I0B8</accession>
<evidence type="ECO:0000313" key="1">
    <source>
        <dbReference type="EMBL" id="TDT16861.1"/>
    </source>
</evidence>
<name>A0A4R7I0B8_9ACTN</name>
<protein>
    <submittedName>
        <fullName evidence="1">Uncharacterized protein</fullName>
    </submittedName>
</protein>
<sequence length="386" mass="42575">MSLEIDGAPYTTPFVALPDEGEIARIAGLDDPVLRNLWITECYARFAHHLLDRLRTDQTWCTFAIWASNTAGVSIRQEELPHAVERLLAECDHEVDAIVEIGSDHHPAVDWLVGNLHRVHIDRLIRQALGDVADHIAHGNALVFAELGPLFVRFIDEIERRDVVTAADVDDVLRCAAIPTDLPLVRDAFHDYARAIAADDPTERAQYVLAANIAAVLHEQQRLQDDVASALDAGLVDVAAEVERLCSRWLPSFVRSRVAEAAEQRVARHVARLWDHVATCLLMTMDVPGETLRLSRDVPPPADGPLFPPALDPIVSDELAALLSAWDPTGGTGIGSGAHDWADLHVRMGFIVNLFRSRQQTLTLTTPPFTDEQLAHMAEGRRPPLG</sequence>
<proteinExistence type="predicted"/>
<reference evidence="1 2" key="1">
    <citation type="submission" date="2019-03" db="EMBL/GenBank/DDBJ databases">
        <title>Sequencing the genomes of 1000 actinobacteria strains.</title>
        <authorList>
            <person name="Klenk H.-P."/>
        </authorList>
    </citation>
    <scope>NUCLEOTIDE SEQUENCE [LARGE SCALE GENOMIC DNA]</scope>
    <source>
        <strain evidence="1 2">DSM 18936</strain>
    </source>
</reference>
<keyword evidence="2" id="KW-1185">Reference proteome</keyword>
<dbReference type="AlphaFoldDB" id="A0A4R7I0B8"/>
<evidence type="ECO:0000313" key="2">
    <source>
        <dbReference type="Proteomes" id="UP000294558"/>
    </source>
</evidence>
<dbReference type="OrthoDB" id="257464at2"/>
<comment type="caution">
    <text evidence="1">The sequence shown here is derived from an EMBL/GenBank/DDBJ whole genome shotgun (WGS) entry which is preliminary data.</text>
</comment>
<organism evidence="1 2">
    <name type="scientific">Ilumatobacter fluminis</name>
    <dbReference type="NCBI Taxonomy" id="467091"/>
    <lineage>
        <taxon>Bacteria</taxon>
        <taxon>Bacillati</taxon>
        <taxon>Actinomycetota</taxon>
        <taxon>Acidimicrobiia</taxon>
        <taxon>Acidimicrobiales</taxon>
        <taxon>Ilumatobacteraceae</taxon>
        <taxon>Ilumatobacter</taxon>
    </lineage>
</organism>
<dbReference type="EMBL" id="SOAU01000001">
    <property type="protein sequence ID" value="TDT16861.1"/>
    <property type="molecule type" value="Genomic_DNA"/>
</dbReference>
<gene>
    <name evidence="1" type="ORF">BDK89_2460</name>
</gene>
<dbReference type="RefSeq" id="WP_133869196.1">
    <property type="nucleotide sequence ID" value="NZ_SOAU01000001.1"/>
</dbReference>